<keyword evidence="2" id="KW-1185">Reference proteome</keyword>
<reference evidence="1 2" key="1">
    <citation type="submission" date="2014-04" db="EMBL/GenBank/DDBJ databases">
        <title>Genome evolution of avian class.</title>
        <authorList>
            <person name="Zhang G."/>
            <person name="Li C."/>
        </authorList>
    </citation>
    <scope>NUCLEOTIDE SEQUENCE [LARGE SCALE GENOMIC DNA]</scope>
    <source>
        <strain evidence="1">BGI_N302</strain>
    </source>
</reference>
<proteinExistence type="predicted"/>
<feature type="non-terminal residue" evidence="1">
    <location>
        <position position="1"/>
    </location>
</feature>
<name>A0A091F1D7_CORBR</name>
<gene>
    <name evidence="1" type="ORF">N302_15719</name>
</gene>
<protein>
    <recommendedName>
        <fullName evidence="3">MROH9 protein</fullName>
    </recommendedName>
</protein>
<dbReference type="AlphaFoldDB" id="A0A091F1D7"/>
<evidence type="ECO:0000313" key="1">
    <source>
        <dbReference type="EMBL" id="KFO55675.1"/>
    </source>
</evidence>
<evidence type="ECO:0000313" key="2">
    <source>
        <dbReference type="Proteomes" id="UP000052976"/>
    </source>
</evidence>
<evidence type="ECO:0008006" key="3">
    <source>
        <dbReference type="Google" id="ProtNLM"/>
    </source>
</evidence>
<dbReference type="EMBL" id="KK718302">
    <property type="protein sequence ID" value="KFO55675.1"/>
    <property type="molecule type" value="Genomic_DNA"/>
</dbReference>
<feature type="non-terminal residue" evidence="1">
    <location>
        <position position="118"/>
    </location>
</feature>
<organism evidence="1 2">
    <name type="scientific">Corvus brachyrhynchos</name>
    <name type="common">American crow</name>
    <dbReference type="NCBI Taxonomy" id="85066"/>
    <lineage>
        <taxon>Eukaryota</taxon>
        <taxon>Metazoa</taxon>
        <taxon>Chordata</taxon>
        <taxon>Craniata</taxon>
        <taxon>Vertebrata</taxon>
        <taxon>Euteleostomi</taxon>
        <taxon>Archelosauria</taxon>
        <taxon>Archosauria</taxon>
        <taxon>Dinosauria</taxon>
        <taxon>Saurischia</taxon>
        <taxon>Theropoda</taxon>
        <taxon>Coelurosauria</taxon>
        <taxon>Aves</taxon>
        <taxon>Neognathae</taxon>
        <taxon>Neoaves</taxon>
        <taxon>Telluraves</taxon>
        <taxon>Australaves</taxon>
        <taxon>Passeriformes</taxon>
        <taxon>Corvoidea</taxon>
        <taxon>Corvidae</taxon>
        <taxon>Corvus</taxon>
    </lineage>
</organism>
<sequence length="118" mass="13436">RAAVTMWRVIVSSSRTAEKVLPELLCVLEDWPLHSTSTSDNDNSDVFSLAVSFWTRPKHILKGCLSGTSPSFLPHHCNPGRTRRLFVALLFQVFSSTEKMPAEVKAFWRRCQHKHCLP</sequence>
<accession>A0A091F1D7</accession>
<dbReference type="Proteomes" id="UP000052976">
    <property type="component" value="Unassembled WGS sequence"/>
</dbReference>